<protein>
    <submittedName>
        <fullName evidence="5">Helix-turn-helix domain-containing protein</fullName>
    </submittedName>
</protein>
<dbReference type="GO" id="GO:0003700">
    <property type="term" value="F:DNA-binding transcription factor activity"/>
    <property type="evidence" value="ECO:0007669"/>
    <property type="project" value="InterPro"/>
</dbReference>
<dbReference type="GO" id="GO:0043565">
    <property type="term" value="F:sequence-specific DNA binding"/>
    <property type="evidence" value="ECO:0007669"/>
    <property type="project" value="InterPro"/>
</dbReference>
<dbReference type="InterPro" id="IPR018060">
    <property type="entry name" value="HTH_AraC"/>
</dbReference>
<name>A0A9D1X764_9BACT</name>
<comment type="caution">
    <text evidence="5">The sequence shown here is derived from an EMBL/GenBank/DDBJ whole genome shotgun (WGS) entry which is preliminary data.</text>
</comment>
<evidence type="ECO:0000313" key="5">
    <source>
        <dbReference type="EMBL" id="HIX73821.1"/>
    </source>
</evidence>
<dbReference type="PANTHER" id="PTHR43280:SF2">
    <property type="entry name" value="HTH-TYPE TRANSCRIPTIONAL REGULATOR EXSA"/>
    <property type="match status" value="1"/>
</dbReference>
<dbReference type="PROSITE" id="PS01124">
    <property type="entry name" value="HTH_ARAC_FAMILY_2"/>
    <property type="match status" value="1"/>
</dbReference>
<evidence type="ECO:0000256" key="3">
    <source>
        <dbReference type="ARBA" id="ARBA00023163"/>
    </source>
</evidence>
<reference evidence="5" key="2">
    <citation type="submission" date="2021-04" db="EMBL/GenBank/DDBJ databases">
        <authorList>
            <person name="Gilroy R."/>
        </authorList>
    </citation>
    <scope>NUCLEOTIDE SEQUENCE</scope>
    <source>
        <strain evidence="5">ChiGjej6B6-14162</strain>
    </source>
</reference>
<dbReference type="PANTHER" id="PTHR43280">
    <property type="entry name" value="ARAC-FAMILY TRANSCRIPTIONAL REGULATOR"/>
    <property type="match status" value="1"/>
</dbReference>
<dbReference type="AlphaFoldDB" id="A0A9D1X764"/>
<dbReference type="SUPFAM" id="SSF46689">
    <property type="entry name" value="Homeodomain-like"/>
    <property type="match status" value="1"/>
</dbReference>
<keyword evidence="2" id="KW-0238">DNA-binding</keyword>
<evidence type="ECO:0000256" key="1">
    <source>
        <dbReference type="ARBA" id="ARBA00023015"/>
    </source>
</evidence>
<dbReference type="EMBL" id="DXEL01000020">
    <property type="protein sequence ID" value="HIX73821.1"/>
    <property type="molecule type" value="Genomic_DNA"/>
</dbReference>
<feature type="domain" description="HTH araC/xylS-type" evidence="4">
    <location>
        <begin position="43"/>
        <end position="143"/>
    </location>
</feature>
<evidence type="ECO:0000256" key="2">
    <source>
        <dbReference type="ARBA" id="ARBA00023125"/>
    </source>
</evidence>
<organism evidence="5 6">
    <name type="scientific">Candidatus Parabacteroides intestinipullorum</name>
    <dbReference type="NCBI Taxonomy" id="2838723"/>
    <lineage>
        <taxon>Bacteria</taxon>
        <taxon>Pseudomonadati</taxon>
        <taxon>Bacteroidota</taxon>
        <taxon>Bacteroidia</taxon>
        <taxon>Bacteroidales</taxon>
        <taxon>Tannerellaceae</taxon>
        <taxon>Parabacteroides</taxon>
    </lineage>
</organism>
<keyword evidence="3" id="KW-0804">Transcription</keyword>
<dbReference type="SMART" id="SM00342">
    <property type="entry name" value="HTH_ARAC"/>
    <property type="match status" value="1"/>
</dbReference>
<keyword evidence="1" id="KW-0805">Transcription regulation</keyword>
<dbReference type="InterPro" id="IPR009057">
    <property type="entry name" value="Homeodomain-like_sf"/>
</dbReference>
<dbReference type="Proteomes" id="UP000886740">
    <property type="component" value="Unassembled WGS sequence"/>
</dbReference>
<dbReference type="PRINTS" id="PR00032">
    <property type="entry name" value="HTHARAC"/>
</dbReference>
<accession>A0A9D1X764</accession>
<evidence type="ECO:0000313" key="6">
    <source>
        <dbReference type="Proteomes" id="UP000886740"/>
    </source>
</evidence>
<dbReference type="Pfam" id="PF12833">
    <property type="entry name" value="HTH_18"/>
    <property type="match status" value="1"/>
</dbReference>
<evidence type="ECO:0000259" key="4">
    <source>
        <dbReference type="PROSITE" id="PS01124"/>
    </source>
</evidence>
<gene>
    <name evidence="5" type="ORF">H9977_02040</name>
</gene>
<sequence>MKYVTLITIEEIYASALKGKLVRSAEGWERVEPVVPRENPTASPIINAIARALRERVFQNEHALALYLEADIASLNGATRLLMGITLEQLFRSYMDMRAQELLARTDLPIDEVAHRCGYPFQSSFSRGFKKRNGIYPTEYRQAHRPANYARLYRWE</sequence>
<dbReference type="InterPro" id="IPR020449">
    <property type="entry name" value="Tscrpt_reg_AraC-type_HTH"/>
</dbReference>
<reference evidence="5" key="1">
    <citation type="journal article" date="2021" name="PeerJ">
        <title>Extensive microbial diversity within the chicken gut microbiome revealed by metagenomics and culture.</title>
        <authorList>
            <person name="Gilroy R."/>
            <person name="Ravi A."/>
            <person name="Getino M."/>
            <person name="Pursley I."/>
            <person name="Horton D.L."/>
            <person name="Alikhan N.F."/>
            <person name="Baker D."/>
            <person name="Gharbi K."/>
            <person name="Hall N."/>
            <person name="Watson M."/>
            <person name="Adriaenssens E.M."/>
            <person name="Foster-Nyarko E."/>
            <person name="Jarju S."/>
            <person name="Secka A."/>
            <person name="Antonio M."/>
            <person name="Oren A."/>
            <person name="Chaudhuri R.R."/>
            <person name="La Ragione R."/>
            <person name="Hildebrand F."/>
            <person name="Pallen M.J."/>
        </authorList>
    </citation>
    <scope>NUCLEOTIDE SEQUENCE</scope>
    <source>
        <strain evidence="5">ChiGjej6B6-14162</strain>
    </source>
</reference>
<dbReference type="Gene3D" id="1.10.10.60">
    <property type="entry name" value="Homeodomain-like"/>
    <property type="match status" value="1"/>
</dbReference>
<proteinExistence type="predicted"/>